<sequence>MMQLTKNDLAKHYFYKTELIQLCRERRLPTYGTKAELNYYLSCYLDGVPSKEIQPLRTNNRKALTKTDINLDTKLIGEGFTFNEHARLFFANYYHVKKFSFKKEMAIIKRRVETQNQTEYTVRDLIKELENSKKIVNTPAEQTYQWNNFVRDFNQDPASKEFTSRLKVAAILWKFVRESEQPKKYSHALLHQYLQQIQDL</sequence>
<dbReference type="KEGG" id="lhw:BSQ49_10040"/>
<dbReference type="Proteomes" id="UP000314960">
    <property type="component" value="Chromosome"/>
</dbReference>
<protein>
    <recommendedName>
        <fullName evidence="3">SAP domain-containing protein</fullName>
    </recommendedName>
</protein>
<dbReference type="EMBL" id="CP018176">
    <property type="protein sequence ID" value="AUJ30489.1"/>
    <property type="molecule type" value="Genomic_DNA"/>
</dbReference>
<dbReference type="Pfam" id="PF18953">
    <property type="entry name" value="SAP_new25"/>
    <property type="match status" value="1"/>
</dbReference>
<gene>
    <name evidence="1" type="ORF">BSQ49_10040</name>
</gene>
<name>A0A3S6QRY3_9LACO</name>
<proteinExistence type="predicted"/>
<evidence type="ECO:0000313" key="2">
    <source>
        <dbReference type="Proteomes" id="UP000314960"/>
    </source>
</evidence>
<evidence type="ECO:0000313" key="1">
    <source>
        <dbReference type="EMBL" id="AUJ30489.1"/>
    </source>
</evidence>
<dbReference type="AlphaFoldDB" id="A0A3S6QRY3"/>
<evidence type="ECO:0008006" key="3">
    <source>
        <dbReference type="Google" id="ProtNLM"/>
    </source>
</evidence>
<reference evidence="1 2" key="1">
    <citation type="submission" date="2016-11" db="EMBL/GenBank/DDBJ databases">
        <title>Interaction between Lactobacillus species and yeast in water kefir.</title>
        <authorList>
            <person name="Behr J."/>
            <person name="Xu D."/>
            <person name="Vogel R.F."/>
        </authorList>
    </citation>
    <scope>NUCLEOTIDE SEQUENCE [LARGE SCALE GENOMIC DNA]</scope>
    <source>
        <strain evidence="1 2">TMW 1.1822</strain>
    </source>
</reference>
<accession>A0A3S6QRY3</accession>
<organism evidence="1 2">
    <name type="scientific">Liquorilactobacillus hordei</name>
    <dbReference type="NCBI Taxonomy" id="468911"/>
    <lineage>
        <taxon>Bacteria</taxon>
        <taxon>Bacillati</taxon>
        <taxon>Bacillota</taxon>
        <taxon>Bacilli</taxon>
        <taxon>Lactobacillales</taxon>
        <taxon>Lactobacillaceae</taxon>
        <taxon>Liquorilactobacillus</taxon>
    </lineage>
</organism>